<comment type="subcellular location">
    <subcellularLocation>
        <location evidence="1">Secreted</location>
        <location evidence="1">Extracellular space</location>
    </subcellularLocation>
</comment>
<dbReference type="PANTHER" id="PTHR24271">
    <property type="entry name" value="KALLIKREIN-RELATED"/>
    <property type="match status" value="1"/>
</dbReference>
<gene>
    <name evidence="9" type="primary">LOC100711633</name>
</gene>
<dbReference type="InterPro" id="IPR043504">
    <property type="entry name" value="Peptidase_S1_PA_chymotrypsin"/>
</dbReference>
<dbReference type="CDD" id="cd00190">
    <property type="entry name" value="Tryp_SPc"/>
    <property type="match status" value="1"/>
</dbReference>
<reference evidence="10" key="1">
    <citation type="submission" date="2012-01" db="EMBL/GenBank/DDBJ databases">
        <title>The Genome Sequence of Oreochromis niloticus (Nile Tilapia).</title>
        <authorList>
            <consortium name="Broad Institute Genome Assembly Team"/>
            <consortium name="Broad Institute Sequencing Platform"/>
            <person name="Di Palma F."/>
            <person name="Johnson J."/>
            <person name="Lander E.S."/>
            <person name="Lindblad-Toh K."/>
        </authorList>
    </citation>
    <scope>NUCLEOTIDE SEQUENCE [LARGE SCALE GENOMIC DNA]</scope>
</reference>
<comment type="catalytic activity">
    <reaction evidence="4">
        <text>Preferential cleavage: Arg-|-Xaa, Lys-|-Xaa.</text>
        <dbReference type="EC" id="3.4.21.4"/>
    </reaction>
</comment>
<evidence type="ECO:0000313" key="10">
    <source>
        <dbReference type="Proteomes" id="UP000005207"/>
    </source>
</evidence>
<accession>A0A669B2P4</accession>
<evidence type="ECO:0000256" key="7">
    <source>
        <dbReference type="SAM" id="SignalP"/>
    </source>
</evidence>
<dbReference type="InterPro" id="IPR001254">
    <property type="entry name" value="Trypsin_dom"/>
</dbReference>
<dbReference type="Pfam" id="PF00089">
    <property type="entry name" value="Trypsin"/>
    <property type="match status" value="2"/>
</dbReference>
<name>A0A669B2P4_ORENI</name>
<dbReference type="InterPro" id="IPR018114">
    <property type="entry name" value="TRYPSIN_HIS"/>
</dbReference>
<sequence>MLRLIVFISCGLLFFVQSGHGSEIIGGGEVRPHSLPFMAYLLSKHSFCGGTLIHPQWVLTAAHCTKMRWVILGAHSINEEEKGSKQVQAVEELFPHPDYYHYLQGNDLMLLKLKKPAKITKTVKYLPLGKIVKRPADGRKCLVAGWGQTENNETSDVLKGGHVAVISRQKCNSCDYYNRNPYITRDMICAGTYGKKTDSSCYVSMTNACSFYLLFIYLIIYLILLQGDSGGPLLCYGMLVGVTSFGPHGCMTKPGVYSFLSKKQLKWIKKTMKSSETKNQ</sequence>
<keyword evidence="7" id="KW-0732">Signal</keyword>
<dbReference type="OMA" id="CAGTFGK"/>
<keyword evidence="6" id="KW-0472">Membrane</keyword>
<keyword evidence="6" id="KW-1133">Transmembrane helix</keyword>
<protein>
    <recommendedName>
        <fullName evidence="5">trypsin</fullName>
        <ecNumber evidence="5">3.4.21.4</ecNumber>
    </recommendedName>
</protein>
<evidence type="ECO:0000256" key="1">
    <source>
        <dbReference type="ARBA" id="ARBA00004239"/>
    </source>
</evidence>
<dbReference type="GO" id="GO:0005576">
    <property type="term" value="C:extracellular region"/>
    <property type="evidence" value="ECO:0007669"/>
    <property type="project" value="UniProtKB-SubCell"/>
</dbReference>
<dbReference type="FunCoup" id="A0A669B2P4">
    <property type="interactions" value="54"/>
</dbReference>
<evidence type="ECO:0000256" key="6">
    <source>
        <dbReference type="SAM" id="Phobius"/>
    </source>
</evidence>
<dbReference type="EC" id="3.4.21.4" evidence="5"/>
<evidence type="ECO:0000313" key="9">
    <source>
        <dbReference type="Ensembl" id="ENSONIP00000029996.1"/>
    </source>
</evidence>
<reference evidence="9" key="3">
    <citation type="submission" date="2025-09" db="UniProtKB">
        <authorList>
            <consortium name="Ensembl"/>
        </authorList>
    </citation>
    <scope>IDENTIFICATION</scope>
</reference>
<dbReference type="InParanoid" id="A0A669B2P4"/>
<feature type="domain" description="Peptidase S1" evidence="8">
    <location>
        <begin position="24"/>
        <end position="273"/>
    </location>
</feature>
<evidence type="ECO:0000256" key="5">
    <source>
        <dbReference type="ARBA" id="ARBA00038868"/>
    </source>
</evidence>
<dbReference type="GO" id="GO:0006508">
    <property type="term" value="P:proteolysis"/>
    <property type="evidence" value="ECO:0007669"/>
    <property type="project" value="InterPro"/>
</dbReference>
<dbReference type="GO" id="GO:0004252">
    <property type="term" value="F:serine-type endopeptidase activity"/>
    <property type="evidence" value="ECO:0007669"/>
    <property type="project" value="UniProtKB-EC"/>
</dbReference>
<dbReference type="PANTHER" id="PTHR24271:SF52">
    <property type="entry name" value="GRANZYME K"/>
    <property type="match status" value="1"/>
</dbReference>
<evidence type="ECO:0000256" key="2">
    <source>
        <dbReference type="ARBA" id="ARBA00023145"/>
    </source>
</evidence>
<evidence type="ECO:0000256" key="4">
    <source>
        <dbReference type="ARBA" id="ARBA00036320"/>
    </source>
</evidence>
<dbReference type="PRINTS" id="PR00722">
    <property type="entry name" value="CHYMOTRYPSIN"/>
</dbReference>
<proteinExistence type="predicted"/>
<dbReference type="SMART" id="SM00020">
    <property type="entry name" value="Tryp_SPc"/>
    <property type="match status" value="1"/>
</dbReference>
<dbReference type="InterPro" id="IPR001314">
    <property type="entry name" value="Peptidase_S1A"/>
</dbReference>
<feature type="chain" id="PRO_5025542044" description="trypsin" evidence="7">
    <location>
        <begin position="22"/>
        <end position="280"/>
    </location>
</feature>
<dbReference type="FunFam" id="2.40.10.10:FF:000005">
    <property type="entry name" value="Serine protease 37"/>
    <property type="match status" value="1"/>
</dbReference>
<dbReference type="Proteomes" id="UP000005207">
    <property type="component" value="Linkage group LG23"/>
</dbReference>
<dbReference type="PROSITE" id="PS00134">
    <property type="entry name" value="TRYPSIN_HIS"/>
    <property type="match status" value="1"/>
</dbReference>
<reference evidence="9" key="2">
    <citation type="submission" date="2025-08" db="UniProtKB">
        <authorList>
            <consortium name="Ensembl"/>
        </authorList>
    </citation>
    <scope>IDENTIFICATION</scope>
</reference>
<feature type="transmembrane region" description="Helical" evidence="6">
    <location>
        <begin position="202"/>
        <end position="224"/>
    </location>
</feature>
<feature type="signal peptide" evidence="7">
    <location>
        <begin position="1"/>
        <end position="21"/>
    </location>
</feature>
<dbReference type="AlphaFoldDB" id="A0A669B2P4"/>
<evidence type="ECO:0000259" key="8">
    <source>
        <dbReference type="PROSITE" id="PS50240"/>
    </source>
</evidence>
<keyword evidence="3" id="KW-1015">Disulfide bond</keyword>
<dbReference type="Gene3D" id="2.40.10.10">
    <property type="entry name" value="Trypsin-like serine proteases"/>
    <property type="match status" value="2"/>
</dbReference>
<dbReference type="Ensembl" id="ENSONIT00000040089.1">
    <property type="protein sequence ID" value="ENSONIP00000029996.1"/>
    <property type="gene ID" value="ENSONIG00000037251.1"/>
</dbReference>
<evidence type="ECO:0000256" key="3">
    <source>
        <dbReference type="ARBA" id="ARBA00023157"/>
    </source>
</evidence>
<dbReference type="InterPro" id="IPR009003">
    <property type="entry name" value="Peptidase_S1_PA"/>
</dbReference>
<organism evidence="9 10">
    <name type="scientific">Oreochromis niloticus</name>
    <name type="common">Nile tilapia</name>
    <name type="synonym">Tilapia nilotica</name>
    <dbReference type="NCBI Taxonomy" id="8128"/>
    <lineage>
        <taxon>Eukaryota</taxon>
        <taxon>Metazoa</taxon>
        <taxon>Chordata</taxon>
        <taxon>Craniata</taxon>
        <taxon>Vertebrata</taxon>
        <taxon>Euteleostomi</taxon>
        <taxon>Actinopterygii</taxon>
        <taxon>Neopterygii</taxon>
        <taxon>Teleostei</taxon>
        <taxon>Neoteleostei</taxon>
        <taxon>Acanthomorphata</taxon>
        <taxon>Ovalentaria</taxon>
        <taxon>Cichlomorphae</taxon>
        <taxon>Cichliformes</taxon>
        <taxon>Cichlidae</taxon>
        <taxon>African cichlids</taxon>
        <taxon>Pseudocrenilabrinae</taxon>
        <taxon>Oreochromini</taxon>
        <taxon>Oreochromis</taxon>
    </lineage>
</organism>
<dbReference type="GeneTree" id="ENSGT00940000163484"/>
<keyword evidence="2" id="KW-0865">Zymogen</keyword>
<dbReference type="PROSITE" id="PS50240">
    <property type="entry name" value="TRYPSIN_DOM"/>
    <property type="match status" value="1"/>
</dbReference>
<keyword evidence="6" id="KW-0812">Transmembrane</keyword>
<dbReference type="SUPFAM" id="SSF50494">
    <property type="entry name" value="Trypsin-like serine proteases"/>
    <property type="match status" value="1"/>
</dbReference>
<keyword evidence="10" id="KW-1185">Reference proteome</keyword>